<reference evidence="1" key="1">
    <citation type="submission" date="2022-08" db="UniProtKB">
        <authorList>
            <consortium name="EnsemblMetazoa"/>
        </authorList>
    </citation>
    <scope>IDENTIFICATION</scope>
    <source>
        <strain evidence="1">EBRO</strain>
    </source>
</reference>
<sequence length="289" mass="30969">MEPTETEVLLFNKSTRLRFAFGHGEKWRVQGVGPIFPAFGKDATRNANGIVKTASSGCSVCWVLLGIAMVSLPFVPALIRRFGPVEFWVVSTFHRPVALDQADVHVFRTVQLMRDSPVSHTTACVLRFPTHPSRLTPSYYLRQRQQTQHPDDRKPLPPPSSLLLAAVITPALSGSDSGPAWKSRGTAAAIEVFSMSPQPRGPPPAPPPSTRPLLTPLAVLLYTAQLAGISGSTRAPTGGLAWFGSSYSTLQSTCSGMLKSFGTDRLEEAAAATAAAAAAADSLDERWCS</sequence>
<proteinExistence type="predicted"/>
<dbReference type="VEuPathDB" id="VectorBase:AATE012278"/>
<protein>
    <submittedName>
        <fullName evidence="1">Uncharacterized protein</fullName>
    </submittedName>
</protein>
<dbReference type="AlphaFoldDB" id="A0A182J6H4"/>
<organism evidence="1">
    <name type="scientific">Anopheles atroparvus</name>
    <name type="common">European mosquito</name>
    <dbReference type="NCBI Taxonomy" id="41427"/>
    <lineage>
        <taxon>Eukaryota</taxon>
        <taxon>Metazoa</taxon>
        <taxon>Ecdysozoa</taxon>
        <taxon>Arthropoda</taxon>
        <taxon>Hexapoda</taxon>
        <taxon>Insecta</taxon>
        <taxon>Pterygota</taxon>
        <taxon>Neoptera</taxon>
        <taxon>Endopterygota</taxon>
        <taxon>Diptera</taxon>
        <taxon>Nematocera</taxon>
        <taxon>Culicoidea</taxon>
        <taxon>Culicidae</taxon>
        <taxon>Anophelinae</taxon>
        <taxon>Anopheles</taxon>
    </lineage>
</organism>
<accession>A0A182J6H4</accession>
<dbReference type="EnsemblMetazoa" id="AATE012278-RA">
    <property type="protein sequence ID" value="AATE012278-PA.1"/>
    <property type="gene ID" value="AATE012278"/>
</dbReference>
<name>A0A182J6H4_ANOAO</name>
<evidence type="ECO:0000313" key="1">
    <source>
        <dbReference type="EnsemblMetazoa" id="AATE012278-PA.1"/>
    </source>
</evidence>